<dbReference type="PANTHER" id="PTHR12433">
    <property type="entry name" value="MEDIATOR OF RNA POLYMERASE II TRANSCRIPTION SUBUNIT 25"/>
    <property type="match status" value="1"/>
</dbReference>
<evidence type="ECO:0000256" key="5">
    <source>
        <dbReference type="ARBA" id="ARBA00023159"/>
    </source>
</evidence>
<evidence type="ECO:0000256" key="6">
    <source>
        <dbReference type="ARBA" id="ARBA00023163"/>
    </source>
</evidence>
<dbReference type="PANTHER" id="PTHR12433:SF11">
    <property type="entry name" value="MEDIATOR OF RNA POLYMERASE II TRANSCRIPTION SUBUNIT 25"/>
    <property type="match status" value="1"/>
</dbReference>
<keyword evidence="7" id="KW-0539">Nucleus</keyword>
<evidence type="ECO:0000256" key="7">
    <source>
        <dbReference type="ARBA" id="ARBA00023242"/>
    </source>
</evidence>
<feature type="region of interest" description="Disordered" evidence="9">
    <location>
        <begin position="299"/>
        <end position="378"/>
    </location>
</feature>
<feature type="compositionally biased region" description="Polar residues" evidence="9">
    <location>
        <begin position="890"/>
        <end position="903"/>
    </location>
</feature>
<feature type="non-terminal residue" evidence="12">
    <location>
        <position position="1"/>
    </location>
</feature>
<keyword evidence="5" id="KW-0010">Activator</keyword>
<sequence length="920" mass="101702">SEILFVLEGTAINGVYLNDMKTNYIIPTLEYFNGPLNTDQSDFYSTEKTCNLFGIVVYKTAQSLPGITCSTFGPFFSPHKLLNTIDKLELTGGKSESNANMAEGLATALVCFEDFQKEREIGGQNGQIMIQKHCILIANSAPYSMYVTECYAYENKNVEQLVQIFQEKNINLSIISPRKIPILFKLFEKSGGDLSSSASKNYCKDPRHLVLLKGFSLKERPISPPSAANNANTGNNPITNTNMNNQTQQAPQPNAVQLPSPQPVASALPNQSPMNENMQNMNMQNMQNMTANQGLRNALNAPAGMGLNPGGLRMPYVQQQQQQQQQTPQQQQPNQFNPNQPPNVGYPGQQQQQRWMGPPQQNRNFGPNGQPQNPMANPQQNSVLISQLSQPPHNPLNPQGNLGMNPMNAQTLRMQLMNQQQQQQQSVMQQSQNPLQQNPQMQQQNPNQMNPMQQQQQSGPQQSSMPNQVMNSQIQGNQQSMPQQQQQPNMPNQGMNQGPQVNPGNQAQIPQQQQQQQNPGPMNASARERIWSGILEWIEKPNKNDQKVVRQVPCHVTTTCKDNEPDIKADNWPPRLIMQLMPKQLVGNAGGQYIKESKTVVFHPQQCEALDSLSKVMASGFAGCVHFTTAINCDIKVLILLYTAEKKAYLGFIPNNQVAFVDRLKKVIMQNKNMTNQAGAGPTGGAQPQPGGGPNQMNPMSQQQQQMMPGGGPGQMQQGPGAGGPGQMQPGQMPQQVQMQANQMQQQGQMQPGQMGPGQMQPGQMQNNQMAGAGMQPGGMGGPRMGMVLKPGGGMDPNVMGDGGFNNYGQMPNQQQLANQQQMPNQQMQDMQMVQQQQQQQQQQQRMGMGGNMPVNVGLQNQRMMRPILSNNPGLRHLLQQQPQNAPFRQMAMQNPNPNQMGNRPNPGGPPFDDANFDFM</sequence>
<organism evidence="12">
    <name type="scientific">Corethrella appendiculata</name>
    <dbReference type="NCBI Taxonomy" id="1370023"/>
    <lineage>
        <taxon>Eukaryota</taxon>
        <taxon>Metazoa</taxon>
        <taxon>Ecdysozoa</taxon>
        <taxon>Arthropoda</taxon>
        <taxon>Hexapoda</taxon>
        <taxon>Insecta</taxon>
        <taxon>Pterygota</taxon>
        <taxon>Neoptera</taxon>
        <taxon>Endopterygota</taxon>
        <taxon>Diptera</taxon>
        <taxon>Nematocera</taxon>
        <taxon>Culicoidea</taxon>
        <taxon>Chaoboridae</taxon>
        <taxon>Corethrella</taxon>
    </lineage>
</organism>
<feature type="domain" description="Mediator complex subunit Med25 PTOV" evidence="10">
    <location>
        <begin position="526"/>
        <end position="672"/>
    </location>
</feature>
<reference evidence="12" key="1">
    <citation type="journal article" date="2014" name="Insect Biochem. Mol. Biol.">
        <title>An insight into the sialome of the frog biting fly, Corethrella appendiculata.</title>
        <authorList>
            <person name="Ribeiro J.M.C."/>
            <person name="Chagas A.C."/>
            <person name="Pham V.M."/>
            <person name="Lounibos L.P."/>
            <person name="Calvo E."/>
        </authorList>
    </citation>
    <scope>NUCLEOTIDE SEQUENCE</scope>
    <source>
        <tissue evidence="12">Salivary glands</tissue>
    </source>
</reference>
<feature type="region of interest" description="Disordered" evidence="9">
    <location>
        <begin position="798"/>
        <end position="827"/>
    </location>
</feature>
<evidence type="ECO:0000256" key="8">
    <source>
        <dbReference type="ARBA" id="ARBA00031958"/>
    </source>
</evidence>
<feature type="region of interest" description="Disordered" evidence="9">
    <location>
        <begin position="890"/>
        <end position="920"/>
    </location>
</feature>
<feature type="compositionally biased region" description="Low complexity" evidence="9">
    <location>
        <begin position="318"/>
        <end position="378"/>
    </location>
</feature>
<evidence type="ECO:0000256" key="1">
    <source>
        <dbReference type="ARBA" id="ARBA00004123"/>
    </source>
</evidence>
<dbReference type="Pfam" id="PF11232">
    <property type="entry name" value="Med25"/>
    <property type="match status" value="1"/>
</dbReference>
<keyword evidence="6" id="KW-0804">Transcription</keyword>
<feature type="compositionally biased region" description="Low complexity" evidence="9">
    <location>
        <begin position="225"/>
        <end position="257"/>
    </location>
</feature>
<evidence type="ECO:0000256" key="4">
    <source>
        <dbReference type="ARBA" id="ARBA00023015"/>
    </source>
</evidence>
<dbReference type="Gene3D" id="2.40.290.30">
    <property type="entry name" value="Mediator complex subunit 25, ACID domain"/>
    <property type="match status" value="1"/>
</dbReference>
<dbReference type="Pfam" id="PF11265">
    <property type="entry name" value="Med25_VWA"/>
    <property type="match status" value="1"/>
</dbReference>
<feature type="region of interest" description="Disordered" evidence="9">
    <location>
        <begin position="416"/>
        <end position="524"/>
    </location>
</feature>
<keyword evidence="4" id="KW-0805">Transcription regulation</keyword>
<dbReference type="InterPro" id="IPR038196">
    <property type="entry name" value="Med25_PTOV_sf"/>
</dbReference>
<feature type="compositionally biased region" description="Low complexity" evidence="9">
    <location>
        <begin position="475"/>
        <end position="524"/>
    </location>
</feature>
<proteinExistence type="evidence at transcript level"/>
<feature type="compositionally biased region" description="Low complexity" evidence="9">
    <location>
        <begin position="727"/>
        <end position="765"/>
    </location>
</feature>
<evidence type="ECO:0000313" key="12">
    <source>
        <dbReference type="EMBL" id="JAB59802.1"/>
    </source>
</evidence>
<accession>U5EZV5</accession>
<dbReference type="GO" id="GO:0005667">
    <property type="term" value="C:transcription regulator complex"/>
    <property type="evidence" value="ECO:0007669"/>
    <property type="project" value="TreeGrafter"/>
</dbReference>
<evidence type="ECO:0000259" key="10">
    <source>
        <dbReference type="Pfam" id="PF11232"/>
    </source>
</evidence>
<dbReference type="InterPro" id="IPR021394">
    <property type="entry name" value="Med25_PTOV"/>
</dbReference>
<feature type="compositionally biased region" description="Gly residues" evidence="9">
    <location>
        <begin position="709"/>
        <end position="726"/>
    </location>
</feature>
<evidence type="ECO:0000256" key="9">
    <source>
        <dbReference type="SAM" id="MobiDB-lite"/>
    </source>
</evidence>
<feature type="region of interest" description="Disordered" evidence="9">
    <location>
        <begin position="387"/>
        <end position="406"/>
    </location>
</feature>
<evidence type="ECO:0000259" key="11">
    <source>
        <dbReference type="Pfam" id="PF11265"/>
    </source>
</evidence>
<protein>
    <recommendedName>
        <fullName evidence="3">Mediator of RNA polymerase II transcription subunit 25</fullName>
    </recommendedName>
    <alternativeName>
        <fullName evidence="8">Mediator complex subunit 25</fullName>
    </alternativeName>
</protein>
<evidence type="ECO:0000256" key="3">
    <source>
        <dbReference type="ARBA" id="ARBA00019694"/>
    </source>
</evidence>
<dbReference type="EMBL" id="GANO01000069">
    <property type="protein sequence ID" value="JAB59802.1"/>
    <property type="molecule type" value="mRNA"/>
</dbReference>
<dbReference type="InterPro" id="IPR021419">
    <property type="entry name" value="Mediator_Med25_VWA"/>
</dbReference>
<comment type="subcellular location">
    <subcellularLocation>
        <location evidence="1">Nucleus</location>
    </subcellularLocation>
</comment>
<feature type="domain" description="Mediator of RNA polymerase II transcription subunit 25 von Willebrand factor type A" evidence="11">
    <location>
        <begin position="2"/>
        <end position="215"/>
    </location>
</feature>
<feature type="region of interest" description="Disordered" evidence="9">
    <location>
        <begin position="221"/>
        <end position="278"/>
    </location>
</feature>
<dbReference type="GO" id="GO:0045944">
    <property type="term" value="P:positive regulation of transcription by RNA polymerase II"/>
    <property type="evidence" value="ECO:0007669"/>
    <property type="project" value="TreeGrafter"/>
</dbReference>
<dbReference type="AlphaFoldDB" id="U5EZV5"/>
<dbReference type="GO" id="GO:0016592">
    <property type="term" value="C:mediator complex"/>
    <property type="evidence" value="ECO:0007669"/>
    <property type="project" value="TreeGrafter"/>
</dbReference>
<feature type="compositionally biased region" description="Low complexity" evidence="9">
    <location>
        <begin position="416"/>
        <end position="468"/>
    </location>
</feature>
<feature type="region of interest" description="Disordered" evidence="9">
    <location>
        <begin position="675"/>
        <end position="765"/>
    </location>
</feature>
<name>U5EZV5_9DIPT</name>
<evidence type="ECO:0000256" key="2">
    <source>
        <dbReference type="ARBA" id="ARBA00009102"/>
    </source>
</evidence>
<feature type="compositionally biased region" description="Low complexity" evidence="9">
    <location>
        <begin position="809"/>
        <end position="827"/>
    </location>
</feature>
<comment type="similarity">
    <text evidence="2">Belongs to the Mediator complex subunit 25 family.</text>
</comment>
<feature type="compositionally biased region" description="Low complexity" evidence="9">
    <location>
        <begin position="675"/>
        <end position="708"/>
    </location>
</feature>